<proteinExistence type="predicted"/>
<accession>A0AAD7ZB91</accession>
<dbReference type="EMBL" id="JASPKZ010009370">
    <property type="protein sequence ID" value="KAJ9577215.1"/>
    <property type="molecule type" value="Genomic_DNA"/>
</dbReference>
<reference evidence="1" key="2">
    <citation type="submission" date="2023-05" db="EMBL/GenBank/DDBJ databases">
        <authorList>
            <person name="Fouks B."/>
        </authorList>
    </citation>
    <scope>NUCLEOTIDE SEQUENCE</scope>
    <source>
        <strain evidence="1">Stay&amp;Tobe</strain>
        <tissue evidence="1">Testes</tissue>
    </source>
</reference>
<gene>
    <name evidence="1" type="ORF">L9F63_006189</name>
</gene>
<protein>
    <submittedName>
        <fullName evidence="1">Uncharacterized protein</fullName>
    </submittedName>
</protein>
<feature type="non-terminal residue" evidence="1">
    <location>
        <position position="1"/>
    </location>
</feature>
<sequence length="50" mass="6069">VDNRAALQINTFIRIIITATDDIVMSWKQHLEEHQKYCPNRYPLCFWQFT</sequence>
<comment type="caution">
    <text evidence="1">The sequence shown here is derived from an EMBL/GenBank/DDBJ whole genome shotgun (WGS) entry which is preliminary data.</text>
</comment>
<evidence type="ECO:0000313" key="1">
    <source>
        <dbReference type="EMBL" id="KAJ9577215.1"/>
    </source>
</evidence>
<dbReference type="Proteomes" id="UP001233999">
    <property type="component" value="Unassembled WGS sequence"/>
</dbReference>
<name>A0AAD7ZB91_DIPPU</name>
<keyword evidence="2" id="KW-1185">Reference proteome</keyword>
<organism evidence="1 2">
    <name type="scientific">Diploptera punctata</name>
    <name type="common">Pacific beetle cockroach</name>
    <dbReference type="NCBI Taxonomy" id="6984"/>
    <lineage>
        <taxon>Eukaryota</taxon>
        <taxon>Metazoa</taxon>
        <taxon>Ecdysozoa</taxon>
        <taxon>Arthropoda</taxon>
        <taxon>Hexapoda</taxon>
        <taxon>Insecta</taxon>
        <taxon>Pterygota</taxon>
        <taxon>Neoptera</taxon>
        <taxon>Polyneoptera</taxon>
        <taxon>Dictyoptera</taxon>
        <taxon>Blattodea</taxon>
        <taxon>Blaberoidea</taxon>
        <taxon>Blaberidae</taxon>
        <taxon>Diplopterinae</taxon>
        <taxon>Diploptera</taxon>
    </lineage>
</organism>
<feature type="non-terminal residue" evidence="1">
    <location>
        <position position="50"/>
    </location>
</feature>
<reference evidence="1" key="1">
    <citation type="journal article" date="2023" name="IScience">
        <title>Live-bearing cockroach genome reveals convergent evolutionary mechanisms linked to viviparity in insects and beyond.</title>
        <authorList>
            <person name="Fouks B."/>
            <person name="Harrison M.C."/>
            <person name="Mikhailova A.A."/>
            <person name="Marchal E."/>
            <person name="English S."/>
            <person name="Carruthers M."/>
            <person name="Jennings E.C."/>
            <person name="Chiamaka E.L."/>
            <person name="Frigard R.A."/>
            <person name="Pippel M."/>
            <person name="Attardo G.M."/>
            <person name="Benoit J.B."/>
            <person name="Bornberg-Bauer E."/>
            <person name="Tobe S.S."/>
        </authorList>
    </citation>
    <scope>NUCLEOTIDE SEQUENCE</scope>
    <source>
        <strain evidence="1">Stay&amp;Tobe</strain>
    </source>
</reference>
<evidence type="ECO:0000313" key="2">
    <source>
        <dbReference type="Proteomes" id="UP001233999"/>
    </source>
</evidence>
<dbReference type="AlphaFoldDB" id="A0AAD7ZB91"/>